<evidence type="ECO:0000313" key="2">
    <source>
        <dbReference type="EMBL" id="KAA8913550.1"/>
    </source>
</evidence>
<dbReference type="SMART" id="SM00225">
    <property type="entry name" value="BTB"/>
    <property type="match status" value="1"/>
</dbReference>
<dbReference type="Proteomes" id="UP000761534">
    <property type="component" value="Unassembled WGS sequence"/>
</dbReference>
<name>A0A642V9Q2_9ASCO</name>
<feature type="domain" description="BTB" evidence="1">
    <location>
        <begin position="40"/>
        <end position="113"/>
    </location>
</feature>
<dbReference type="PROSITE" id="PS50097">
    <property type="entry name" value="BTB"/>
    <property type="match status" value="1"/>
</dbReference>
<dbReference type="SUPFAM" id="SSF54695">
    <property type="entry name" value="POZ domain"/>
    <property type="match status" value="1"/>
</dbReference>
<dbReference type="Pfam" id="PF00651">
    <property type="entry name" value="BTB"/>
    <property type="match status" value="1"/>
</dbReference>
<comment type="caution">
    <text evidence="2">The sequence shown here is derived from an EMBL/GenBank/DDBJ whole genome shotgun (WGS) entry which is preliminary data.</text>
</comment>
<protein>
    <recommendedName>
        <fullName evidence="1">BTB domain-containing protein</fullName>
    </recommendedName>
</protein>
<dbReference type="Gene3D" id="3.30.710.10">
    <property type="entry name" value="Potassium Channel Kv1.1, Chain A"/>
    <property type="match status" value="1"/>
</dbReference>
<evidence type="ECO:0000313" key="3">
    <source>
        <dbReference type="Proteomes" id="UP000761534"/>
    </source>
</evidence>
<dbReference type="VEuPathDB" id="FungiDB:TRICI_003154"/>
<gene>
    <name evidence="2" type="ORF">TRICI_003154</name>
</gene>
<evidence type="ECO:0000259" key="1">
    <source>
        <dbReference type="PROSITE" id="PS50097"/>
    </source>
</evidence>
<dbReference type="InterPro" id="IPR000210">
    <property type="entry name" value="BTB/POZ_dom"/>
</dbReference>
<dbReference type="AlphaFoldDB" id="A0A642V9Q2"/>
<dbReference type="EMBL" id="SWFS01000223">
    <property type="protein sequence ID" value="KAA8913550.1"/>
    <property type="molecule type" value="Genomic_DNA"/>
</dbReference>
<dbReference type="PANTHER" id="PTHR47369:SF1">
    <property type="entry name" value="BTB_POZ DOMAIN-CONTAINING PROTEIN"/>
    <property type="match status" value="1"/>
</dbReference>
<proteinExistence type="predicted"/>
<dbReference type="InterPro" id="IPR011333">
    <property type="entry name" value="SKP1/BTB/POZ_sf"/>
</dbReference>
<dbReference type="OrthoDB" id="6359943at2759"/>
<dbReference type="PANTHER" id="PTHR47369">
    <property type="entry name" value="BTB/POZ DOMAIN-CONTAINING PROTEIN"/>
    <property type="match status" value="1"/>
</dbReference>
<accession>A0A642V9Q2</accession>
<reference evidence="2" key="1">
    <citation type="journal article" date="2019" name="G3 (Bethesda)">
        <title>Genome Assemblies of Two Rare Opportunistic Yeast Pathogens: Diutina rugosa (syn. Candida rugosa) and Trichomonascus ciferrii (syn. Candida ciferrii).</title>
        <authorList>
            <person name="Mixao V."/>
            <person name="Saus E."/>
            <person name="Hansen A.P."/>
            <person name="Lass-Florl C."/>
            <person name="Gabaldon T."/>
        </authorList>
    </citation>
    <scope>NUCLEOTIDE SEQUENCE</scope>
    <source>
        <strain evidence="2">CBS 4856</strain>
    </source>
</reference>
<sequence length="526" mass="59955">MAITRQKAFKANEDTKEDANLGNRFEEYIRQSIFEKGQFSDVVVNAFGKEYYLHRMIICRSPFFVTLLEWNGETKKDGKANVKVDFGEDEYITQQCFDLALKYLYGYNNIVDSNVNGSEELLGVLAVANYLDLPELIDDCVRCVTKSITRENVKEFASFATKYDCGRCTRRIFGECVRYLSQELGDIMKDCSNGNDMSVFVEYPEDVILDALSQDNLHVRNEFRRCELFVSYYKSLEAEFLKQSGTGELDSTDIEILDKVQEALNTHVDFCNMTGVKLMDCQSYTDVHSGKKLIRRDRLREAAWLQLEFQTVMQKADPLTLRLGVTGGWEDYGEDETVYALPGSIGSAQRWSRYPPFRYYTRINTTSVCCRSSVFSYGGSCWLVYTRKFFGENGKERYTVNLMRVGALGNGNCLVTDPSSITSTGGGWKTPWRSQPDSGGPFGFSRSIELRLDGENALNRNTNQARETVIACYQFRFSCRENRSKTWTWGEDSVQFNKNEARGSDYTDLGLGSRSELDISLVLSLC</sequence>
<organism evidence="2 3">
    <name type="scientific">Trichomonascus ciferrii</name>
    <dbReference type="NCBI Taxonomy" id="44093"/>
    <lineage>
        <taxon>Eukaryota</taxon>
        <taxon>Fungi</taxon>
        <taxon>Dikarya</taxon>
        <taxon>Ascomycota</taxon>
        <taxon>Saccharomycotina</taxon>
        <taxon>Dipodascomycetes</taxon>
        <taxon>Dipodascales</taxon>
        <taxon>Trichomonascaceae</taxon>
        <taxon>Trichomonascus</taxon>
        <taxon>Trichomonascus ciferrii complex</taxon>
    </lineage>
</organism>
<keyword evidence="3" id="KW-1185">Reference proteome</keyword>